<sequence length="233" mass="25242">MVAESDDIDTKIDVGDRLKGVAPGATLLLESSGKASGDGGSEKSGAIDHNSTRSNKGTSGGGRGTTGLKSTLRLMKSVFTLTTIIVLIAAGADVYKMYDDHVTINLEDHITDADFWLTPDKNSIEGDIGFDIPKMGYFEKSIDTQIHLKIQESDPTTEDDFYFEYTLGSGEMIYDKFELNNLDPVTKDKIDKGEPLHIEYTVTITIVYLGVELGPTTSEIGTKVTTIQTASES</sequence>
<accession>A0A075FVZ4</accession>
<evidence type="ECO:0000256" key="1">
    <source>
        <dbReference type="SAM" id="MobiDB-lite"/>
    </source>
</evidence>
<evidence type="ECO:0000313" key="2">
    <source>
        <dbReference type="EMBL" id="AIE95419.1"/>
    </source>
</evidence>
<name>A0A075FVZ4_9EURY</name>
<organism evidence="2">
    <name type="scientific">uncultured marine group II/III euryarchaeote AD1000_65_H04</name>
    <dbReference type="NCBI Taxonomy" id="1457796"/>
    <lineage>
        <taxon>Archaea</taxon>
        <taxon>Methanobacteriati</taxon>
        <taxon>Methanobacteriota</taxon>
        <taxon>environmental samples</taxon>
    </lineage>
</organism>
<protein>
    <submittedName>
        <fullName evidence="2">Uncharacterized protein</fullName>
    </submittedName>
</protein>
<dbReference type="AlphaFoldDB" id="A0A075FVZ4"/>
<feature type="region of interest" description="Disordered" evidence="1">
    <location>
        <begin position="30"/>
        <end position="64"/>
    </location>
</feature>
<dbReference type="EMBL" id="KF900451">
    <property type="protein sequence ID" value="AIE95419.1"/>
    <property type="molecule type" value="Genomic_DNA"/>
</dbReference>
<proteinExistence type="predicted"/>
<reference evidence="2" key="1">
    <citation type="journal article" date="2014" name="Genome Biol. Evol.">
        <title>Pangenome evidence for extensive interdomain horizontal transfer affecting lineage core and shell genes in uncultured planktonic thaumarchaeota and euryarchaeota.</title>
        <authorList>
            <person name="Deschamps P."/>
            <person name="Zivanovic Y."/>
            <person name="Moreira D."/>
            <person name="Rodriguez-Valera F."/>
            <person name="Lopez-Garcia P."/>
        </authorList>
    </citation>
    <scope>NUCLEOTIDE SEQUENCE</scope>
</reference>